<sequence length="186" mass="21127">MGCCTSIKSSMVAPSLATKPEASSSLLNARDSLVKEILRLHNIILNCKQGIETCVLTDKKAIAFTLKQKQLLIEMQKKELQSLVAMLDSCIEESKVNREKKSYVLEQTRKTLKQSTSSITNEDVKNIIENKKKSVDQTKKMTKKLNLSPEEIQNKIDQEFGHRNQVVKTSGEFVRRKFNKQTKVIV</sequence>
<dbReference type="EMBL" id="MPUH01000562">
    <property type="protein sequence ID" value="OMJ77673.1"/>
    <property type="molecule type" value="Genomic_DNA"/>
</dbReference>
<name>A0A1R2BLG3_9CILI</name>
<evidence type="ECO:0000313" key="1">
    <source>
        <dbReference type="EMBL" id="OMJ77673.1"/>
    </source>
</evidence>
<reference evidence="1 2" key="1">
    <citation type="submission" date="2016-11" db="EMBL/GenBank/DDBJ databases">
        <title>The macronuclear genome of Stentor coeruleus: a giant cell with tiny introns.</title>
        <authorList>
            <person name="Slabodnick M."/>
            <person name="Ruby J.G."/>
            <person name="Reiff S.B."/>
            <person name="Swart E.C."/>
            <person name="Gosai S."/>
            <person name="Prabakaran S."/>
            <person name="Witkowska E."/>
            <person name="Larue G.E."/>
            <person name="Fisher S."/>
            <person name="Freeman R.M."/>
            <person name="Gunawardena J."/>
            <person name="Chu W."/>
            <person name="Stover N.A."/>
            <person name="Gregory B.D."/>
            <person name="Nowacki M."/>
            <person name="Derisi J."/>
            <person name="Roy S.W."/>
            <person name="Marshall W.F."/>
            <person name="Sood P."/>
        </authorList>
    </citation>
    <scope>NUCLEOTIDE SEQUENCE [LARGE SCALE GENOMIC DNA]</scope>
    <source>
        <strain evidence="1">WM001</strain>
    </source>
</reference>
<dbReference type="Proteomes" id="UP000187209">
    <property type="component" value="Unassembled WGS sequence"/>
</dbReference>
<accession>A0A1R2BLG3</accession>
<evidence type="ECO:0000313" key="2">
    <source>
        <dbReference type="Proteomes" id="UP000187209"/>
    </source>
</evidence>
<comment type="caution">
    <text evidence="1">The sequence shown here is derived from an EMBL/GenBank/DDBJ whole genome shotgun (WGS) entry which is preliminary data.</text>
</comment>
<keyword evidence="2" id="KW-1185">Reference proteome</keyword>
<protein>
    <submittedName>
        <fullName evidence="1">Uncharacterized protein</fullName>
    </submittedName>
</protein>
<organism evidence="1 2">
    <name type="scientific">Stentor coeruleus</name>
    <dbReference type="NCBI Taxonomy" id="5963"/>
    <lineage>
        <taxon>Eukaryota</taxon>
        <taxon>Sar</taxon>
        <taxon>Alveolata</taxon>
        <taxon>Ciliophora</taxon>
        <taxon>Postciliodesmatophora</taxon>
        <taxon>Heterotrichea</taxon>
        <taxon>Heterotrichida</taxon>
        <taxon>Stentoridae</taxon>
        <taxon>Stentor</taxon>
    </lineage>
</organism>
<gene>
    <name evidence="1" type="ORF">SteCoe_22664</name>
</gene>
<proteinExistence type="predicted"/>
<dbReference type="AlphaFoldDB" id="A0A1R2BLG3"/>